<comment type="caution">
    <text evidence="2">The sequence shown here is derived from an EMBL/GenBank/DDBJ whole genome shotgun (WGS) entry which is preliminary data.</text>
</comment>
<dbReference type="PATRIC" id="fig|935700.4.peg.2163"/>
<sequence>MRRLLGVALLIAAPAAGQGVLPVDCADPDGIAEATDCAARQLQVSEDQLDLALGLALTRAEVLDQDWAAEGGAPGEVSVHDALDASQTDWIAYRDAACAAESLQFFERAEIDLALALCLARLTVRRGDDLAAFAEGP</sequence>
<dbReference type="Proteomes" id="UP000032232">
    <property type="component" value="Unassembled WGS sequence"/>
</dbReference>
<protein>
    <recommendedName>
        <fullName evidence="1">Lysozyme inhibitor LprI-like N-terminal domain-containing protein</fullName>
    </recommendedName>
</protein>
<organism evidence="2 3">
    <name type="scientific">Jannaschia aquimarina</name>
    <dbReference type="NCBI Taxonomy" id="935700"/>
    <lineage>
        <taxon>Bacteria</taxon>
        <taxon>Pseudomonadati</taxon>
        <taxon>Pseudomonadota</taxon>
        <taxon>Alphaproteobacteria</taxon>
        <taxon>Rhodobacterales</taxon>
        <taxon>Roseobacteraceae</taxon>
        <taxon>Jannaschia</taxon>
    </lineage>
</organism>
<accession>A0A0D1EJZ6</accession>
<dbReference type="OrthoDB" id="7340239at2"/>
<evidence type="ECO:0000313" key="2">
    <source>
        <dbReference type="EMBL" id="KIT16135.1"/>
    </source>
</evidence>
<dbReference type="AlphaFoldDB" id="A0A0D1EJZ6"/>
<dbReference type="Pfam" id="PF07007">
    <property type="entry name" value="LprI"/>
    <property type="match status" value="1"/>
</dbReference>
<dbReference type="Gene3D" id="1.20.1270.180">
    <property type="match status" value="1"/>
</dbReference>
<evidence type="ECO:0000313" key="3">
    <source>
        <dbReference type="Proteomes" id="UP000032232"/>
    </source>
</evidence>
<dbReference type="RefSeq" id="WP_043918915.1">
    <property type="nucleotide sequence ID" value="NZ_FZPF01000013.1"/>
</dbReference>
<proteinExistence type="predicted"/>
<evidence type="ECO:0000259" key="1">
    <source>
        <dbReference type="Pfam" id="PF07007"/>
    </source>
</evidence>
<keyword evidence="3" id="KW-1185">Reference proteome</keyword>
<dbReference type="EMBL" id="JYFE01000040">
    <property type="protein sequence ID" value="KIT16135.1"/>
    <property type="molecule type" value="Genomic_DNA"/>
</dbReference>
<reference evidence="2 3" key="1">
    <citation type="submission" date="2015-02" db="EMBL/GenBank/DDBJ databases">
        <title>Genome Sequence of Jannaschia aquimarina DSM28248, a member of the Roseobacter clade.</title>
        <authorList>
            <person name="Voget S."/>
            <person name="Daniel R."/>
        </authorList>
    </citation>
    <scope>NUCLEOTIDE SEQUENCE [LARGE SCALE GENOMIC DNA]</scope>
    <source>
        <strain evidence="2 3">GSW-M26</strain>
    </source>
</reference>
<feature type="domain" description="Lysozyme inhibitor LprI-like N-terminal" evidence="1">
    <location>
        <begin position="31"/>
        <end position="130"/>
    </location>
</feature>
<name>A0A0D1EJZ6_9RHOB</name>
<dbReference type="STRING" id="935700.jaqu_20970"/>
<dbReference type="InterPro" id="IPR009739">
    <property type="entry name" value="LprI-like_N"/>
</dbReference>
<gene>
    <name evidence="2" type="ORF">jaqu_20970</name>
</gene>